<dbReference type="EMBL" id="JBHSFS010000015">
    <property type="protein sequence ID" value="MFC4516667.1"/>
    <property type="molecule type" value="Genomic_DNA"/>
</dbReference>
<feature type="region of interest" description="Disordered" evidence="1">
    <location>
        <begin position="24"/>
        <end position="51"/>
    </location>
</feature>
<accession>A0ABV9BRI7</accession>
<proteinExistence type="predicted"/>
<evidence type="ECO:0000256" key="1">
    <source>
        <dbReference type="SAM" id="MobiDB-lite"/>
    </source>
</evidence>
<feature type="compositionally biased region" description="Basic and acidic residues" evidence="1">
    <location>
        <begin position="42"/>
        <end position="51"/>
    </location>
</feature>
<name>A0ABV9BRI7_9ACTN</name>
<reference evidence="3" key="1">
    <citation type="journal article" date="2019" name="Int. J. Syst. Evol. Microbiol.">
        <title>The Global Catalogue of Microorganisms (GCM) 10K type strain sequencing project: providing services to taxonomists for standard genome sequencing and annotation.</title>
        <authorList>
            <consortium name="The Broad Institute Genomics Platform"/>
            <consortium name="The Broad Institute Genome Sequencing Center for Infectious Disease"/>
            <person name="Wu L."/>
            <person name="Ma J."/>
        </authorList>
    </citation>
    <scope>NUCLEOTIDE SEQUENCE [LARGE SCALE GENOMIC DNA]</scope>
    <source>
        <strain evidence="3">CECT 8064</strain>
    </source>
</reference>
<dbReference type="Proteomes" id="UP001595990">
    <property type="component" value="Unassembled WGS sequence"/>
</dbReference>
<keyword evidence="3" id="KW-1185">Reference proteome</keyword>
<gene>
    <name evidence="2" type="ORF">ACFPEN_27525</name>
</gene>
<sequence>MPPELREWEAAVIRYAELREDIQEGSGGSCAFSVSGNPPEADDSKVDYTLM</sequence>
<protein>
    <submittedName>
        <fullName evidence="2">Uncharacterized protein</fullName>
    </submittedName>
</protein>
<dbReference type="RefSeq" id="WP_397614018.1">
    <property type="nucleotide sequence ID" value="NZ_JBHSFS010000015.1"/>
</dbReference>
<evidence type="ECO:0000313" key="3">
    <source>
        <dbReference type="Proteomes" id="UP001595990"/>
    </source>
</evidence>
<organism evidence="2 3">
    <name type="scientific">Streptomyces ehimensis</name>
    <dbReference type="NCBI Taxonomy" id="68195"/>
    <lineage>
        <taxon>Bacteria</taxon>
        <taxon>Bacillati</taxon>
        <taxon>Actinomycetota</taxon>
        <taxon>Actinomycetes</taxon>
        <taxon>Kitasatosporales</taxon>
        <taxon>Streptomycetaceae</taxon>
        <taxon>Streptomyces</taxon>
    </lineage>
</organism>
<evidence type="ECO:0000313" key="2">
    <source>
        <dbReference type="EMBL" id="MFC4516667.1"/>
    </source>
</evidence>
<comment type="caution">
    <text evidence="2">The sequence shown here is derived from an EMBL/GenBank/DDBJ whole genome shotgun (WGS) entry which is preliminary data.</text>
</comment>